<name>A0A1F7H1C1_9BACT</name>
<accession>A0A1F7H1C1</accession>
<dbReference type="PANTHER" id="PTHR38781">
    <property type="entry name" value="ANTITOXIN DINJ-RELATED"/>
    <property type="match status" value="1"/>
</dbReference>
<gene>
    <name evidence="3" type="ORF">A3C25_02705</name>
</gene>
<dbReference type="InterPro" id="IPR013321">
    <property type="entry name" value="Arc_rbn_hlx_hlx"/>
</dbReference>
<dbReference type="GO" id="GO:0006355">
    <property type="term" value="P:regulation of DNA-templated transcription"/>
    <property type="evidence" value="ECO:0007669"/>
    <property type="project" value="InterPro"/>
</dbReference>
<protein>
    <recommendedName>
        <fullName evidence="5">Damage-inducible protein J</fullName>
    </recommendedName>
</protein>
<comment type="similarity">
    <text evidence="1">Belongs to the RelB/DinJ antitoxin family.</text>
</comment>
<evidence type="ECO:0000256" key="2">
    <source>
        <dbReference type="ARBA" id="ARBA00022649"/>
    </source>
</evidence>
<proteinExistence type="inferred from homology"/>
<evidence type="ECO:0000313" key="4">
    <source>
        <dbReference type="Proteomes" id="UP000177913"/>
    </source>
</evidence>
<keyword evidence="2" id="KW-1277">Toxin-antitoxin system</keyword>
<reference evidence="3 4" key="1">
    <citation type="journal article" date="2016" name="Nat. Commun.">
        <title>Thousands of microbial genomes shed light on interconnected biogeochemical processes in an aquifer system.</title>
        <authorList>
            <person name="Anantharaman K."/>
            <person name="Brown C.T."/>
            <person name="Hug L.A."/>
            <person name="Sharon I."/>
            <person name="Castelle C.J."/>
            <person name="Probst A.J."/>
            <person name="Thomas B.C."/>
            <person name="Singh A."/>
            <person name="Wilkins M.J."/>
            <person name="Karaoz U."/>
            <person name="Brodie E.L."/>
            <person name="Williams K.H."/>
            <person name="Hubbard S.S."/>
            <person name="Banfield J.F."/>
        </authorList>
    </citation>
    <scope>NUCLEOTIDE SEQUENCE [LARGE SCALE GENOMIC DNA]</scope>
</reference>
<comment type="caution">
    <text evidence="3">The sequence shown here is derived from an EMBL/GenBank/DDBJ whole genome shotgun (WGS) entry which is preliminary data.</text>
</comment>
<dbReference type="EMBL" id="MFZO01000021">
    <property type="protein sequence ID" value="OGK24958.1"/>
    <property type="molecule type" value="Genomic_DNA"/>
</dbReference>
<dbReference type="Proteomes" id="UP000177913">
    <property type="component" value="Unassembled WGS sequence"/>
</dbReference>
<dbReference type="NCBIfam" id="TIGR02384">
    <property type="entry name" value="RelB_DinJ"/>
    <property type="match status" value="1"/>
</dbReference>
<dbReference type="Gene3D" id="1.10.1220.10">
    <property type="entry name" value="Met repressor-like"/>
    <property type="match status" value="1"/>
</dbReference>
<dbReference type="GO" id="GO:0006351">
    <property type="term" value="P:DNA-templated transcription"/>
    <property type="evidence" value="ECO:0007669"/>
    <property type="project" value="TreeGrafter"/>
</dbReference>
<sequence>MNTTVINIRTDAKLKSSAQKVAENLGLSLSALINGFLKHLIKTKKITFSVKEEPSDYLIKSIKEAEEDWKKGNYYSFKNPKDALKFLDKINKKK</sequence>
<evidence type="ECO:0008006" key="5">
    <source>
        <dbReference type="Google" id="ProtNLM"/>
    </source>
</evidence>
<dbReference type="Pfam" id="PF04221">
    <property type="entry name" value="RelB"/>
    <property type="match status" value="1"/>
</dbReference>
<dbReference type="InterPro" id="IPR007337">
    <property type="entry name" value="RelB/DinJ"/>
</dbReference>
<dbReference type="AlphaFoldDB" id="A0A1F7H1C1"/>
<organism evidence="3 4">
    <name type="scientific">Candidatus Roizmanbacteria bacterium RIFCSPHIGHO2_02_FULL_38_11</name>
    <dbReference type="NCBI Taxonomy" id="1802039"/>
    <lineage>
        <taxon>Bacteria</taxon>
        <taxon>Candidatus Roizmaniibacteriota</taxon>
    </lineage>
</organism>
<evidence type="ECO:0000256" key="1">
    <source>
        <dbReference type="ARBA" id="ARBA00010562"/>
    </source>
</evidence>
<evidence type="ECO:0000313" key="3">
    <source>
        <dbReference type="EMBL" id="OGK24958.1"/>
    </source>
</evidence>
<dbReference type="PANTHER" id="PTHR38781:SF1">
    <property type="entry name" value="ANTITOXIN DINJ-RELATED"/>
    <property type="match status" value="1"/>
</dbReference>